<name>A0A2A6RJK3_9CHLR</name>
<dbReference type="GO" id="GO:0009247">
    <property type="term" value="P:glycolipid biosynthetic process"/>
    <property type="evidence" value="ECO:0007669"/>
    <property type="project" value="TreeGrafter"/>
</dbReference>
<dbReference type="FunFam" id="3.90.550.10:FF:000122">
    <property type="entry name" value="Dolichol-phosphate mannosyltransferase subunit 1"/>
    <property type="match status" value="1"/>
</dbReference>
<dbReference type="SUPFAM" id="SSF53448">
    <property type="entry name" value="Nucleotide-diphospho-sugar transferases"/>
    <property type="match status" value="1"/>
</dbReference>
<evidence type="ECO:0000259" key="4">
    <source>
        <dbReference type="Pfam" id="PF00535"/>
    </source>
</evidence>
<dbReference type="InterPro" id="IPR001173">
    <property type="entry name" value="Glyco_trans_2-like"/>
</dbReference>
<evidence type="ECO:0000256" key="2">
    <source>
        <dbReference type="ARBA" id="ARBA00022676"/>
    </source>
</evidence>
<evidence type="ECO:0000256" key="3">
    <source>
        <dbReference type="ARBA" id="ARBA00022679"/>
    </source>
</evidence>
<sequence length="252" mass="27793">MQIEQARVPTFLTTSSLAVADCTIVVPTYNEAENIGQLIPQILVWPRFRVLVVDDGSPDGTGDLVAALAQHEPRVGLLSRPGKMGLGSAYIAGFRRALSEGAEFIFEMDADFSHDPRYLPALLSAAETRADLVIGSRYVPGGGTTDWGLGRQVISRGGNIYAGLILNLHVADATGGFRCYRRRVLETLDLKRVRSNGYAFQIEMAYRTRKAGFSIAEVPIVFPDRRVGRSKMSRRIVLEALINVWRLRLGLM</sequence>
<dbReference type="GO" id="GO:0004582">
    <property type="term" value="F:dolichyl-phosphate beta-D-mannosyltransferase activity"/>
    <property type="evidence" value="ECO:0007669"/>
    <property type="project" value="InterPro"/>
</dbReference>
<dbReference type="Pfam" id="PF00535">
    <property type="entry name" value="Glycos_transf_2"/>
    <property type="match status" value="1"/>
</dbReference>
<dbReference type="PANTHER" id="PTHR43398:SF1">
    <property type="entry name" value="DOLICHOL-PHOSPHATE MANNOSYLTRANSFERASE SUBUNIT 1"/>
    <property type="match status" value="1"/>
</dbReference>
<dbReference type="Gene3D" id="3.90.550.10">
    <property type="entry name" value="Spore Coat Polysaccharide Biosynthesis Protein SpsA, Chain A"/>
    <property type="match status" value="1"/>
</dbReference>
<dbReference type="InterPro" id="IPR039528">
    <property type="entry name" value="DPM1-like"/>
</dbReference>
<keyword evidence="3 5" id="KW-0808">Transferase</keyword>
<dbReference type="OrthoDB" id="9810303at2"/>
<protein>
    <submittedName>
        <fullName evidence="5">Dolichyl-phosphate beta-D-mannosyltransferase</fullName>
    </submittedName>
</protein>
<gene>
    <name evidence="5" type="ORF">CJ255_10480</name>
</gene>
<dbReference type="PANTHER" id="PTHR43398">
    <property type="entry name" value="DOLICHOL-PHOSPHATE MANNOSYLTRANSFERASE SUBUNIT 1"/>
    <property type="match status" value="1"/>
</dbReference>
<reference evidence="6" key="1">
    <citation type="submission" date="2017-08" db="EMBL/GenBank/DDBJ databases">
        <authorList>
            <person name="Grouzdev D.S."/>
            <person name="Gaisin V.A."/>
            <person name="Rysina M.S."/>
            <person name="Gorlenko V.M."/>
        </authorList>
    </citation>
    <scope>NUCLEOTIDE SEQUENCE [LARGE SCALE GENOMIC DNA]</scope>
    <source>
        <strain evidence="6">Kir15-3F</strain>
    </source>
</reference>
<organism evidence="5 6">
    <name type="scientific">Candidatus Viridilinea mediisalina</name>
    <dbReference type="NCBI Taxonomy" id="2024553"/>
    <lineage>
        <taxon>Bacteria</taxon>
        <taxon>Bacillati</taxon>
        <taxon>Chloroflexota</taxon>
        <taxon>Chloroflexia</taxon>
        <taxon>Chloroflexales</taxon>
        <taxon>Chloroflexineae</taxon>
        <taxon>Oscillochloridaceae</taxon>
        <taxon>Candidatus Viridilinea</taxon>
    </lineage>
</organism>
<evidence type="ECO:0000256" key="1">
    <source>
        <dbReference type="ARBA" id="ARBA00006739"/>
    </source>
</evidence>
<dbReference type="CDD" id="cd06442">
    <property type="entry name" value="DPM1_like"/>
    <property type="match status" value="1"/>
</dbReference>
<keyword evidence="6" id="KW-1185">Reference proteome</keyword>
<dbReference type="Proteomes" id="UP000220527">
    <property type="component" value="Unassembled WGS sequence"/>
</dbReference>
<proteinExistence type="inferred from homology"/>
<evidence type="ECO:0000313" key="6">
    <source>
        <dbReference type="Proteomes" id="UP000220527"/>
    </source>
</evidence>
<feature type="domain" description="Glycosyltransferase 2-like" evidence="4">
    <location>
        <begin position="23"/>
        <end position="187"/>
    </location>
</feature>
<comment type="caution">
    <text evidence="5">The sequence shown here is derived from an EMBL/GenBank/DDBJ whole genome shotgun (WGS) entry which is preliminary data.</text>
</comment>
<dbReference type="InterPro" id="IPR029044">
    <property type="entry name" value="Nucleotide-diphossugar_trans"/>
</dbReference>
<dbReference type="GO" id="GO:0016020">
    <property type="term" value="C:membrane"/>
    <property type="evidence" value="ECO:0007669"/>
    <property type="project" value="GOC"/>
</dbReference>
<keyword evidence="2 5" id="KW-0328">Glycosyltransferase</keyword>
<comment type="similarity">
    <text evidence="1">Belongs to the glycosyltransferase 2 family.</text>
</comment>
<evidence type="ECO:0000313" key="5">
    <source>
        <dbReference type="EMBL" id="PDW03133.1"/>
    </source>
</evidence>
<accession>A0A2A6RJK3</accession>
<dbReference type="EMBL" id="NQWI01000040">
    <property type="protein sequence ID" value="PDW03133.1"/>
    <property type="molecule type" value="Genomic_DNA"/>
</dbReference>
<dbReference type="AlphaFoldDB" id="A0A2A6RJK3"/>
<dbReference type="RefSeq" id="WP_097644051.1">
    <property type="nucleotide sequence ID" value="NZ_NQWI01000040.1"/>
</dbReference>